<dbReference type="PANTHER" id="PTHR30385">
    <property type="entry name" value="SIGMA FACTOR F FLAGELLAR"/>
    <property type="match status" value="1"/>
</dbReference>
<dbReference type="InterPro" id="IPR013325">
    <property type="entry name" value="RNA_pol_sigma_r2"/>
</dbReference>
<name>A0A1E5QQ44_9CYAN</name>
<proteinExistence type="predicted"/>
<keyword evidence="4" id="KW-0804">Transcription</keyword>
<dbReference type="InterPro" id="IPR007630">
    <property type="entry name" value="RNA_pol_sigma70_r4"/>
</dbReference>
<dbReference type="Gene3D" id="1.10.10.10">
    <property type="entry name" value="Winged helix-like DNA-binding domain superfamily/Winged helix DNA-binding domain"/>
    <property type="match status" value="1"/>
</dbReference>
<organism evidence="6">
    <name type="scientific">Desertifilum tharense IPPAS B-1220</name>
    <dbReference type="NCBI Taxonomy" id="1781255"/>
    <lineage>
        <taxon>Bacteria</taxon>
        <taxon>Bacillati</taxon>
        <taxon>Cyanobacteriota</taxon>
        <taxon>Cyanophyceae</taxon>
        <taxon>Desertifilales</taxon>
        <taxon>Desertifilaceae</taxon>
        <taxon>Desertifilum</taxon>
    </lineage>
</organism>
<evidence type="ECO:0000256" key="3">
    <source>
        <dbReference type="ARBA" id="ARBA00023125"/>
    </source>
</evidence>
<dbReference type="InterPro" id="IPR014284">
    <property type="entry name" value="RNA_pol_sigma-70_dom"/>
</dbReference>
<dbReference type="CDD" id="cd06171">
    <property type="entry name" value="Sigma70_r4"/>
    <property type="match status" value="1"/>
</dbReference>
<dbReference type="GO" id="GO:0016987">
    <property type="term" value="F:sigma factor activity"/>
    <property type="evidence" value="ECO:0007669"/>
    <property type="project" value="UniProtKB-KW"/>
</dbReference>
<comment type="caution">
    <text evidence="6">The sequence shown here is derived from an EMBL/GenBank/DDBJ whole genome shotgun (WGS) entry which is preliminary data.</text>
</comment>
<dbReference type="STRING" id="1781255.BH720_02120"/>
<keyword evidence="2" id="KW-0731">Sigma factor</keyword>
<dbReference type="GO" id="GO:0006352">
    <property type="term" value="P:DNA-templated transcription initiation"/>
    <property type="evidence" value="ECO:0007669"/>
    <property type="project" value="InterPro"/>
</dbReference>
<accession>A0A1E5QQ44</accession>
<evidence type="ECO:0000313" key="6">
    <source>
        <dbReference type="EMBL" id="OEJ76795.1"/>
    </source>
</evidence>
<dbReference type="Pfam" id="PF04545">
    <property type="entry name" value="Sigma70_r4"/>
    <property type="match status" value="1"/>
</dbReference>
<feature type="domain" description="RNA polymerase sigma-70 region 4" evidence="5">
    <location>
        <begin position="305"/>
        <end position="348"/>
    </location>
</feature>
<dbReference type="OrthoDB" id="527295at2"/>
<dbReference type="SUPFAM" id="SSF88946">
    <property type="entry name" value="Sigma2 domain of RNA polymerase sigma factors"/>
    <property type="match status" value="1"/>
</dbReference>
<reference evidence="6" key="1">
    <citation type="submission" date="2016-09" db="EMBL/GenBank/DDBJ databases">
        <title>Draft genome of thermotolerant cyanobacterium Desertifilum sp. strain IPPAS B-1220.</title>
        <authorList>
            <person name="Sinetova M.A."/>
            <person name="Bolakhan K."/>
            <person name="Zayadan B.K."/>
            <person name="Mironov K.S."/>
            <person name="Ustinova V."/>
            <person name="Kupriyanova E.V."/>
            <person name="Sidorov R.A."/>
            <person name="Skrypnik A.N."/>
            <person name="Gogoleva N.E."/>
            <person name="Gogolev Y.V."/>
            <person name="Los D.A."/>
        </authorList>
    </citation>
    <scope>NUCLEOTIDE SEQUENCE [LARGE SCALE GENOMIC DNA]</scope>
    <source>
        <strain evidence="6">IPPAS B-1220</strain>
    </source>
</reference>
<dbReference type="InterPro" id="IPR013324">
    <property type="entry name" value="RNA_pol_sigma_r3/r4-like"/>
</dbReference>
<dbReference type="InterPro" id="IPR036388">
    <property type="entry name" value="WH-like_DNA-bd_sf"/>
</dbReference>
<dbReference type="EMBL" id="MJGC01000025">
    <property type="protein sequence ID" value="OEJ76795.1"/>
    <property type="molecule type" value="Genomic_DNA"/>
</dbReference>
<keyword evidence="1" id="KW-0805">Transcription regulation</keyword>
<keyword evidence="3" id="KW-0238">DNA-binding</keyword>
<dbReference type="SUPFAM" id="SSF88659">
    <property type="entry name" value="Sigma3 and sigma4 domains of RNA polymerase sigma factors"/>
    <property type="match status" value="1"/>
</dbReference>
<dbReference type="NCBIfam" id="TIGR02937">
    <property type="entry name" value="sigma70-ECF"/>
    <property type="match status" value="1"/>
</dbReference>
<protein>
    <submittedName>
        <fullName evidence="6">Group 3/4 sigma-70 RNA polymerase sigma factor</fullName>
    </submittedName>
</protein>
<evidence type="ECO:0000259" key="5">
    <source>
        <dbReference type="Pfam" id="PF04545"/>
    </source>
</evidence>
<evidence type="ECO:0000256" key="1">
    <source>
        <dbReference type="ARBA" id="ARBA00023015"/>
    </source>
</evidence>
<dbReference type="GO" id="GO:0003677">
    <property type="term" value="F:DNA binding"/>
    <property type="evidence" value="ECO:0007669"/>
    <property type="project" value="UniProtKB-KW"/>
</dbReference>
<sequence>MHPRASLIDIFSTFLQFDADRLKGWVSDSQLRRSMQKCLEGSDKRETSANQFWVLYWYKIWESRLDRLARSHLVAYLQETGYWTAHKIVLSFHSSQYALSDYFQIAIAQVDKVLKGYNPQQGVRLNNYASAIFHSAIKETLRQRHEVDICTPWALLRKLSQKRLEEALAVSGLPAETIASYILAWSCFKAIYVPTQASGTRQLDTPDGETWKAIATCYNEHRQNLPPCQAADLEKWLLACVKAARAYLYPVRHSLNSTKPEQESEWVDELVAFEGESLLSQLIAQQEEQSRLLHHSQINQILTDAMAQLAPESQELLQLYYAQGLTQQQLAQKLEIKQYTVSRRLTKIRSTLLSTLAQWSAESLHISLTSEVLKSMSVVLDEWLNTHFQREE</sequence>
<evidence type="ECO:0000256" key="2">
    <source>
        <dbReference type="ARBA" id="ARBA00023082"/>
    </source>
</evidence>
<evidence type="ECO:0000256" key="4">
    <source>
        <dbReference type="ARBA" id="ARBA00023163"/>
    </source>
</evidence>
<gene>
    <name evidence="6" type="ORF">BH720_02120</name>
</gene>
<dbReference type="AlphaFoldDB" id="A0A1E5QQ44"/>
<dbReference type="PANTHER" id="PTHR30385:SF7">
    <property type="entry name" value="RNA POLYMERASE SIGMA FACTOR FLIA"/>
    <property type="match status" value="1"/>
</dbReference>